<comment type="subunit">
    <text evidence="2 12">Homodimer.</text>
</comment>
<evidence type="ECO:0000256" key="3">
    <source>
        <dbReference type="ARBA" id="ARBA00022563"/>
    </source>
</evidence>
<comment type="pathway">
    <text evidence="1 12">One-carbon metabolism; tetrahydrofolate interconversion.</text>
</comment>
<feature type="domain" description="Tetrahydrofolate dehydrogenase/cyclohydrolase catalytic" evidence="13">
    <location>
        <begin position="10"/>
        <end position="124"/>
    </location>
</feature>
<comment type="caution">
    <text evidence="12">Lacks conserved residue(s) required for the propagation of feature annotation.</text>
</comment>
<keyword evidence="3 12" id="KW-0554">One-carbon metabolism</keyword>
<keyword evidence="6 12" id="KW-0378">Hydrolase</keyword>
<dbReference type="EC" id="1.5.1.5" evidence="12"/>
<evidence type="ECO:0000313" key="16">
    <source>
        <dbReference type="Proteomes" id="UP000051587"/>
    </source>
</evidence>
<evidence type="ECO:0000256" key="9">
    <source>
        <dbReference type="ARBA" id="ARBA00023102"/>
    </source>
</evidence>
<dbReference type="GO" id="GO:0005829">
    <property type="term" value="C:cytosol"/>
    <property type="evidence" value="ECO:0007669"/>
    <property type="project" value="TreeGrafter"/>
</dbReference>
<evidence type="ECO:0000259" key="13">
    <source>
        <dbReference type="Pfam" id="PF00763"/>
    </source>
</evidence>
<keyword evidence="7 12" id="KW-0521">NADP</keyword>
<evidence type="ECO:0000256" key="2">
    <source>
        <dbReference type="ARBA" id="ARBA00011738"/>
    </source>
</evidence>
<evidence type="ECO:0000256" key="4">
    <source>
        <dbReference type="ARBA" id="ARBA00022605"/>
    </source>
</evidence>
<dbReference type="Pfam" id="PF02882">
    <property type="entry name" value="THF_DHG_CYH_C"/>
    <property type="match status" value="1"/>
</dbReference>
<dbReference type="Gene3D" id="3.40.50.720">
    <property type="entry name" value="NAD(P)-binding Rossmann-like Domain"/>
    <property type="match status" value="1"/>
</dbReference>
<dbReference type="InterPro" id="IPR046346">
    <property type="entry name" value="Aminoacid_DH-like_N_sf"/>
</dbReference>
<keyword evidence="9 12" id="KW-0368">Histidine biosynthesis</keyword>
<evidence type="ECO:0000256" key="5">
    <source>
        <dbReference type="ARBA" id="ARBA00022755"/>
    </source>
</evidence>
<evidence type="ECO:0000256" key="10">
    <source>
        <dbReference type="ARBA" id="ARBA00023167"/>
    </source>
</evidence>
<dbReference type="EC" id="3.5.4.9" evidence="12"/>
<dbReference type="SUPFAM" id="SSF53223">
    <property type="entry name" value="Aminoacid dehydrogenase-like, N-terminal domain"/>
    <property type="match status" value="1"/>
</dbReference>
<keyword evidence="4 12" id="KW-0028">Amino-acid biosynthesis</keyword>
<evidence type="ECO:0000256" key="1">
    <source>
        <dbReference type="ARBA" id="ARBA00004777"/>
    </source>
</evidence>
<dbReference type="STRING" id="53501.SAMN04488043_11350"/>
<dbReference type="PANTHER" id="PTHR48099">
    <property type="entry name" value="C-1-TETRAHYDROFOLATE SYNTHASE, CYTOPLASMIC-RELATED"/>
    <property type="match status" value="1"/>
</dbReference>
<proteinExistence type="inferred from homology"/>
<comment type="similarity">
    <text evidence="12">Belongs to the tetrahydrofolate dehydrogenase/cyclohydrolase family.</text>
</comment>
<name>A0A0P1FRX0_THAGE</name>
<feature type="domain" description="Tetrahydrofolate dehydrogenase/cyclohydrolase NAD(P)-binding" evidence="14">
    <location>
        <begin position="143"/>
        <end position="283"/>
    </location>
</feature>
<dbReference type="CDD" id="cd01080">
    <property type="entry name" value="NAD_bind_m-THF_DH_Cyclohyd"/>
    <property type="match status" value="1"/>
</dbReference>
<dbReference type="GO" id="GO:0035999">
    <property type="term" value="P:tetrahydrofolate interconversion"/>
    <property type="evidence" value="ECO:0007669"/>
    <property type="project" value="UniProtKB-UniRule"/>
</dbReference>
<dbReference type="SUPFAM" id="SSF51735">
    <property type="entry name" value="NAD(P)-binding Rossmann-fold domains"/>
    <property type="match status" value="1"/>
</dbReference>
<evidence type="ECO:0000256" key="6">
    <source>
        <dbReference type="ARBA" id="ARBA00022801"/>
    </source>
</evidence>
<accession>A0A0P1FRX0</accession>
<protein>
    <recommendedName>
        <fullName evidence="12">Bifunctional protein FolD</fullName>
    </recommendedName>
    <domain>
        <recommendedName>
            <fullName evidence="12">Methylenetetrahydrofolate dehydrogenase</fullName>
            <ecNumber evidence="12">1.5.1.5</ecNumber>
        </recommendedName>
    </domain>
    <domain>
        <recommendedName>
            <fullName evidence="12">Methenyltetrahydrofolate cyclohydrolase</fullName>
            <ecNumber evidence="12">3.5.4.9</ecNumber>
        </recommendedName>
    </domain>
</protein>
<dbReference type="InterPro" id="IPR020631">
    <property type="entry name" value="THF_DH/CycHdrlase_NAD-bd_dom"/>
</dbReference>
<dbReference type="RefSeq" id="WP_233487425.1">
    <property type="nucleotide sequence ID" value="NZ_CP051181.1"/>
</dbReference>
<dbReference type="Gene3D" id="3.40.50.10860">
    <property type="entry name" value="Leucine Dehydrogenase, chain A, domain 1"/>
    <property type="match status" value="1"/>
</dbReference>
<dbReference type="Pfam" id="PF00763">
    <property type="entry name" value="THF_DHG_CYH"/>
    <property type="match status" value="1"/>
</dbReference>
<dbReference type="InterPro" id="IPR000672">
    <property type="entry name" value="THF_DH/CycHdrlase"/>
</dbReference>
<feature type="binding site" evidence="12">
    <location>
        <position position="237"/>
    </location>
    <ligand>
        <name>NADP(+)</name>
        <dbReference type="ChEBI" id="CHEBI:58349"/>
    </ligand>
</feature>
<keyword evidence="11 12" id="KW-0511">Multifunctional enzyme</keyword>
<dbReference type="GO" id="GO:0004477">
    <property type="term" value="F:methenyltetrahydrofolate cyclohydrolase activity"/>
    <property type="evidence" value="ECO:0007669"/>
    <property type="project" value="UniProtKB-UniRule"/>
</dbReference>
<evidence type="ECO:0000256" key="8">
    <source>
        <dbReference type="ARBA" id="ARBA00023002"/>
    </source>
</evidence>
<dbReference type="PRINTS" id="PR00085">
    <property type="entry name" value="THFDHDRGNASE"/>
</dbReference>
<keyword evidence="5 12" id="KW-0658">Purine biosynthesis</keyword>
<dbReference type="GO" id="GO:0006164">
    <property type="term" value="P:purine nucleotide biosynthetic process"/>
    <property type="evidence" value="ECO:0007669"/>
    <property type="project" value="UniProtKB-KW"/>
</dbReference>
<dbReference type="InterPro" id="IPR036291">
    <property type="entry name" value="NAD(P)-bd_dom_sf"/>
</dbReference>
<dbReference type="PANTHER" id="PTHR48099:SF5">
    <property type="entry name" value="C-1-TETRAHYDROFOLATE SYNTHASE, CYTOPLASMIC"/>
    <property type="match status" value="1"/>
</dbReference>
<evidence type="ECO:0000256" key="11">
    <source>
        <dbReference type="ARBA" id="ARBA00023268"/>
    </source>
</evidence>
<dbReference type="Proteomes" id="UP000051587">
    <property type="component" value="Unassembled WGS sequence"/>
</dbReference>
<dbReference type="UniPathway" id="UPA00193"/>
<evidence type="ECO:0000256" key="12">
    <source>
        <dbReference type="HAMAP-Rule" id="MF_01576"/>
    </source>
</evidence>
<dbReference type="AlphaFoldDB" id="A0A0P1FRX0"/>
<dbReference type="FunFam" id="3.40.50.10860:FF:000005">
    <property type="entry name" value="C-1-tetrahydrofolate synthase, cytoplasmic, putative"/>
    <property type="match status" value="1"/>
</dbReference>
<evidence type="ECO:0000256" key="7">
    <source>
        <dbReference type="ARBA" id="ARBA00022857"/>
    </source>
</evidence>
<evidence type="ECO:0000313" key="15">
    <source>
        <dbReference type="EMBL" id="CUH63656.1"/>
    </source>
</evidence>
<sequence>MRGIMQARILDGDALAARLRENMKTEVAGLKSRGIQPKLVTILVGDNPDSATYIGRKHADCTELGIDSVDIRLQETTTEVELMALVADFNADPAVQGLMVQIPLPEHLDDDAVKAAVLPEKDIDGLHPENLGRLLAGNPGLISCTPDAILTLLRAYDVPLAGRNVTIVGRGQLVGRPLAMLLSMKGIDADVTLLHSHSTDIPARLREADVIVAACGQPGFVTADMVKPGAAVVGVGITYDASGAMMSDVAQDVAGVAGWVTPPHGSVGPLTRAMLLKNLLIAAG</sequence>
<dbReference type="GO" id="GO:0000105">
    <property type="term" value="P:L-histidine biosynthetic process"/>
    <property type="evidence" value="ECO:0007669"/>
    <property type="project" value="UniProtKB-KW"/>
</dbReference>
<gene>
    <name evidence="15" type="primary">folD_2</name>
    <name evidence="12" type="synonym">folD</name>
    <name evidence="15" type="ORF">TG4357_00809</name>
</gene>
<evidence type="ECO:0000259" key="14">
    <source>
        <dbReference type="Pfam" id="PF02882"/>
    </source>
</evidence>
<keyword evidence="8 12" id="KW-0560">Oxidoreductase</keyword>
<dbReference type="GO" id="GO:0009086">
    <property type="term" value="P:methionine biosynthetic process"/>
    <property type="evidence" value="ECO:0007669"/>
    <property type="project" value="UniProtKB-KW"/>
</dbReference>
<comment type="catalytic activity">
    <reaction evidence="12">
        <text>(6R)-5,10-methylene-5,6,7,8-tetrahydrofolate + NADP(+) = (6R)-5,10-methenyltetrahydrofolate + NADPH</text>
        <dbReference type="Rhea" id="RHEA:22812"/>
        <dbReference type="ChEBI" id="CHEBI:15636"/>
        <dbReference type="ChEBI" id="CHEBI:57455"/>
        <dbReference type="ChEBI" id="CHEBI:57783"/>
        <dbReference type="ChEBI" id="CHEBI:58349"/>
        <dbReference type="EC" id="1.5.1.5"/>
    </reaction>
</comment>
<keyword evidence="16" id="KW-1185">Reference proteome</keyword>
<comment type="function">
    <text evidence="12">Catalyzes the oxidation of 5,10-methylenetetrahydrofolate to 5,10-methenyltetrahydrofolate and then the hydrolysis of 5,10-methenyltetrahydrofolate to 10-formyltetrahydrofolate.</text>
</comment>
<dbReference type="GO" id="GO:0004488">
    <property type="term" value="F:methylenetetrahydrofolate dehydrogenase (NADP+) activity"/>
    <property type="evidence" value="ECO:0007669"/>
    <property type="project" value="UniProtKB-UniRule"/>
</dbReference>
<organism evidence="15 16">
    <name type="scientific">Thalassovita gelatinovora</name>
    <name type="common">Thalassobius gelatinovorus</name>
    <dbReference type="NCBI Taxonomy" id="53501"/>
    <lineage>
        <taxon>Bacteria</taxon>
        <taxon>Pseudomonadati</taxon>
        <taxon>Pseudomonadota</taxon>
        <taxon>Alphaproteobacteria</taxon>
        <taxon>Rhodobacterales</taxon>
        <taxon>Roseobacteraceae</taxon>
        <taxon>Thalassovita</taxon>
    </lineage>
</organism>
<dbReference type="InterPro" id="IPR020630">
    <property type="entry name" value="THF_DH/CycHdrlase_cat_dom"/>
</dbReference>
<keyword evidence="10 12" id="KW-0486">Methionine biosynthesis</keyword>
<comment type="catalytic activity">
    <reaction evidence="12">
        <text>(6R)-5,10-methenyltetrahydrofolate + H2O = (6R)-10-formyltetrahydrofolate + H(+)</text>
        <dbReference type="Rhea" id="RHEA:23700"/>
        <dbReference type="ChEBI" id="CHEBI:15377"/>
        <dbReference type="ChEBI" id="CHEBI:15378"/>
        <dbReference type="ChEBI" id="CHEBI:57455"/>
        <dbReference type="ChEBI" id="CHEBI:195366"/>
        <dbReference type="EC" id="3.5.4.9"/>
    </reaction>
</comment>
<feature type="binding site" evidence="12">
    <location>
        <begin position="169"/>
        <end position="171"/>
    </location>
    <ligand>
        <name>NADP(+)</name>
        <dbReference type="ChEBI" id="CHEBI:58349"/>
    </ligand>
</feature>
<reference evidence="15 16" key="1">
    <citation type="submission" date="2015-09" db="EMBL/GenBank/DDBJ databases">
        <authorList>
            <consortium name="Swine Surveillance"/>
        </authorList>
    </citation>
    <scope>NUCLEOTIDE SEQUENCE [LARGE SCALE GENOMIC DNA]</scope>
    <source>
        <strain evidence="15 16">CECT 4357</strain>
    </source>
</reference>
<dbReference type="HAMAP" id="MF_01576">
    <property type="entry name" value="THF_DHG_CYH"/>
    <property type="match status" value="1"/>
</dbReference>
<dbReference type="EMBL" id="CYSA01000008">
    <property type="protein sequence ID" value="CUH63656.1"/>
    <property type="molecule type" value="Genomic_DNA"/>
</dbReference>